<dbReference type="PANTHER" id="PTHR33734">
    <property type="entry name" value="LYSM DOMAIN-CONTAINING GPI-ANCHORED PROTEIN 2"/>
    <property type="match status" value="1"/>
</dbReference>
<evidence type="ECO:0000313" key="4">
    <source>
        <dbReference type="Proteomes" id="UP000198870"/>
    </source>
</evidence>
<dbReference type="Pfam" id="PF01476">
    <property type="entry name" value="LysM"/>
    <property type="match status" value="1"/>
</dbReference>
<dbReference type="EMBL" id="FMUX01000026">
    <property type="protein sequence ID" value="SCY84611.1"/>
    <property type="molecule type" value="Genomic_DNA"/>
</dbReference>
<dbReference type="STRING" id="419481.SAMN05216233_12633"/>
<dbReference type="Proteomes" id="UP000198870">
    <property type="component" value="Unassembled WGS sequence"/>
</dbReference>
<dbReference type="PANTHER" id="PTHR33734:SF22">
    <property type="entry name" value="MEMBRANE-BOUND LYTIC MUREIN TRANSGLYCOSYLASE D"/>
    <property type="match status" value="1"/>
</dbReference>
<gene>
    <name evidence="3" type="ORF">SAMN05216233_12633</name>
</gene>
<dbReference type="Gene3D" id="3.10.350.10">
    <property type="entry name" value="LysM domain"/>
    <property type="match status" value="1"/>
</dbReference>
<dbReference type="AlphaFoldDB" id="A0A1G5J9L8"/>
<dbReference type="InterPro" id="IPR018392">
    <property type="entry name" value="LysM"/>
</dbReference>
<dbReference type="SMART" id="SM00257">
    <property type="entry name" value="LysM"/>
    <property type="match status" value="1"/>
</dbReference>
<evidence type="ECO:0000313" key="3">
    <source>
        <dbReference type="EMBL" id="SCY84611.1"/>
    </source>
</evidence>
<dbReference type="SUPFAM" id="SSF54106">
    <property type="entry name" value="LysM domain"/>
    <property type="match status" value="1"/>
</dbReference>
<keyword evidence="1" id="KW-1133">Transmembrane helix</keyword>
<keyword evidence="4" id="KW-1185">Reference proteome</keyword>
<dbReference type="PROSITE" id="PS51782">
    <property type="entry name" value="LYSM"/>
    <property type="match status" value="1"/>
</dbReference>
<feature type="domain" description="LysM" evidence="2">
    <location>
        <begin position="141"/>
        <end position="185"/>
    </location>
</feature>
<keyword evidence="1" id="KW-0472">Membrane</keyword>
<protein>
    <submittedName>
        <fullName evidence="3">LysM domain-containing protein</fullName>
    </submittedName>
</protein>
<dbReference type="GO" id="GO:0008932">
    <property type="term" value="F:lytic endotransglycosylase activity"/>
    <property type="evidence" value="ECO:0007669"/>
    <property type="project" value="TreeGrafter"/>
</dbReference>
<evidence type="ECO:0000259" key="2">
    <source>
        <dbReference type="PROSITE" id="PS51782"/>
    </source>
</evidence>
<accession>A0A1G5J9L8</accession>
<evidence type="ECO:0000256" key="1">
    <source>
        <dbReference type="SAM" id="Phobius"/>
    </source>
</evidence>
<reference evidence="3 4" key="1">
    <citation type="submission" date="2016-10" db="EMBL/GenBank/DDBJ databases">
        <authorList>
            <person name="de Groot N.N."/>
        </authorList>
    </citation>
    <scope>NUCLEOTIDE SEQUENCE [LARGE SCALE GENOMIC DNA]</scope>
    <source>
        <strain evidence="3 4">AA1</strain>
    </source>
</reference>
<proteinExistence type="predicted"/>
<dbReference type="CDD" id="cd00118">
    <property type="entry name" value="LysM"/>
    <property type="match status" value="1"/>
</dbReference>
<dbReference type="InterPro" id="IPR036779">
    <property type="entry name" value="LysM_dom_sf"/>
</dbReference>
<organism evidence="3 4">
    <name type="scientific">Desulfoluna spongiiphila</name>
    <dbReference type="NCBI Taxonomy" id="419481"/>
    <lineage>
        <taxon>Bacteria</taxon>
        <taxon>Pseudomonadati</taxon>
        <taxon>Thermodesulfobacteriota</taxon>
        <taxon>Desulfobacteria</taxon>
        <taxon>Desulfobacterales</taxon>
        <taxon>Desulfolunaceae</taxon>
        <taxon>Desulfoluna</taxon>
    </lineage>
</organism>
<keyword evidence="1" id="KW-0812">Transmembrane</keyword>
<name>A0A1G5J9L8_9BACT</name>
<sequence length="189" mass="20805">MFRVIGDVMVKFISLKVVGLVCVGLLCLVGSMYLVPRGNGDGPGSATAGGASEALAEQVRALDVRLLRLETLLAEGGHSGQGDIDTMKQQIHGLQSLVVGVAKRLERHEKRVDNRAKTKDNVVKVEKRAAPRRPSVPSRSSYHVVRQGETLYRISKKYNVSEHDLIRLNGLKDRTRIYVGQRLRVSASH</sequence>
<feature type="transmembrane region" description="Helical" evidence="1">
    <location>
        <begin position="12"/>
        <end position="35"/>
    </location>
</feature>
<dbReference type="OrthoDB" id="9795421at2"/>